<dbReference type="Pfam" id="PF00400">
    <property type="entry name" value="WD40"/>
    <property type="match status" value="1"/>
</dbReference>
<dbReference type="FunFam" id="3.30.40.10:FF:000027">
    <property type="entry name" value="Pre-mRNA-processing factor 19, putative"/>
    <property type="match status" value="1"/>
</dbReference>
<dbReference type="GO" id="GO:0006281">
    <property type="term" value="P:DNA repair"/>
    <property type="evidence" value="ECO:0007669"/>
    <property type="project" value="UniProtKB-KW"/>
</dbReference>
<dbReference type="GO" id="GO:0000398">
    <property type="term" value="P:mRNA splicing, via spliceosome"/>
    <property type="evidence" value="ECO:0007669"/>
    <property type="project" value="InterPro"/>
</dbReference>
<dbReference type="Gene3D" id="2.130.10.10">
    <property type="entry name" value="YVTN repeat-like/Quinoprotein amine dehydrogenase"/>
    <property type="match status" value="1"/>
</dbReference>
<keyword evidence="9 14" id="KW-0227">DNA damage</keyword>
<dbReference type="GO" id="GO:0000974">
    <property type="term" value="C:Prp19 complex"/>
    <property type="evidence" value="ECO:0007669"/>
    <property type="project" value="UniProtKB-UniRule"/>
</dbReference>
<gene>
    <name evidence="17" type="ORF">GNLVRS02_ARAD1C11132g</name>
</gene>
<dbReference type="GO" id="GO:0005737">
    <property type="term" value="C:cytoplasm"/>
    <property type="evidence" value="ECO:0007669"/>
    <property type="project" value="TreeGrafter"/>
</dbReference>
<feature type="compositionally biased region" description="Basic and acidic residues" evidence="15">
    <location>
        <begin position="177"/>
        <end position="190"/>
    </location>
</feature>
<keyword evidence="12 14" id="KW-0234">DNA repair</keyword>
<evidence type="ECO:0000256" key="10">
    <source>
        <dbReference type="ARBA" id="ARBA00022786"/>
    </source>
</evidence>
<evidence type="ECO:0000256" key="3">
    <source>
        <dbReference type="ARBA" id="ARBA00006388"/>
    </source>
</evidence>
<evidence type="ECO:0000256" key="2">
    <source>
        <dbReference type="ARBA" id="ARBA00004906"/>
    </source>
</evidence>
<dbReference type="InterPro" id="IPR038959">
    <property type="entry name" value="Prp19"/>
</dbReference>
<feature type="region of interest" description="Disordered" evidence="15">
    <location>
        <begin position="139"/>
        <end position="196"/>
    </location>
</feature>
<dbReference type="PANTHER" id="PTHR43995">
    <property type="entry name" value="PRE-MRNA-PROCESSING FACTOR 19"/>
    <property type="match status" value="1"/>
</dbReference>
<evidence type="ECO:0000256" key="1">
    <source>
        <dbReference type="ARBA" id="ARBA00004123"/>
    </source>
</evidence>
<evidence type="ECO:0000256" key="12">
    <source>
        <dbReference type="ARBA" id="ARBA00023204"/>
    </source>
</evidence>
<dbReference type="SUPFAM" id="SSF57850">
    <property type="entry name" value="RING/U-box"/>
    <property type="match status" value="1"/>
</dbReference>
<evidence type="ECO:0000256" key="14">
    <source>
        <dbReference type="RuleBase" id="RU367101"/>
    </source>
</evidence>
<dbReference type="SMART" id="SM00504">
    <property type="entry name" value="Ubox"/>
    <property type="match status" value="1"/>
</dbReference>
<dbReference type="PhylomeDB" id="A0A060SZT6"/>
<keyword evidence="4" id="KW-0853">WD repeat</keyword>
<dbReference type="CDD" id="cd16656">
    <property type="entry name" value="RING-Ubox_PRP19"/>
    <property type="match status" value="1"/>
</dbReference>
<dbReference type="PANTHER" id="PTHR43995:SF1">
    <property type="entry name" value="PRE-MRNA-PROCESSING FACTOR 19"/>
    <property type="match status" value="1"/>
</dbReference>
<keyword evidence="7 14" id="KW-0747">Spliceosome</keyword>
<keyword evidence="8" id="KW-0677">Repeat</keyword>
<dbReference type="InterPro" id="IPR015943">
    <property type="entry name" value="WD40/YVTN_repeat-like_dom_sf"/>
</dbReference>
<evidence type="ECO:0000256" key="5">
    <source>
        <dbReference type="ARBA" id="ARBA00022664"/>
    </source>
</evidence>
<dbReference type="GO" id="GO:0061630">
    <property type="term" value="F:ubiquitin protein ligase activity"/>
    <property type="evidence" value="ECO:0007669"/>
    <property type="project" value="UniProtKB-UniRule"/>
</dbReference>
<comment type="pathway">
    <text evidence="2 14">Protein modification; protein ubiquitination.</text>
</comment>
<keyword evidence="6 14" id="KW-0808">Transferase</keyword>
<keyword evidence="11 14" id="KW-0508">mRNA splicing</keyword>
<evidence type="ECO:0000256" key="8">
    <source>
        <dbReference type="ARBA" id="ARBA00022737"/>
    </source>
</evidence>
<dbReference type="SMART" id="SM00320">
    <property type="entry name" value="WD40"/>
    <property type="match status" value="7"/>
</dbReference>
<protein>
    <recommendedName>
        <fullName evidence="14">Pre-mRNA-processing factor 19</fullName>
        <ecNumber evidence="14">2.3.2.27</ecNumber>
    </recommendedName>
</protein>
<sequence>MICAISGEPPQHPVVCVKTGQVYEDSLIRTYIRDRGTDPISGEPIEESDLVEIKTADVARPKPPSGTSIPSLLSSLQTEWDAMALEVFSLRQQLQKTRQELSSALYYQDAAVRVAARLTKERDEARAALSQISASLGTGATHDAMTIDTNGNEPTTDKGQGEGEEGEDEGRQLSPQLRDEIIQRRDELTSTRRKRVMPEGWASRADIESLAQTVKTKQHFNLASDLALDPTGSKVLSGGGKSRVGYIELESGELHELPSASAIVTSVCWTSSSSFVAGTRSGTVDIYENDAIAQSVSVHEGHITSVRLLPVGHIVLVVAGKERAWALVDVNSYQVVGGPWVLDGQGEIDSMAVHPDGALVAFGTKQGDIIIYDILSHSVGHVFSQPDGAAVTQLDFAENGYWLASTSADQGSGVVYIWHLGKLKQAFAIEFPSFTGIDSVAFDNSAQYLAAGSSSNTGVAVYDKGSKSWSVVYTAGHDSKALAWGNHSKALVTLSHKGGFYVHNAGPADQ</sequence>
<evidence type="ECO:0000256" key="9">
    <source>
        <dbReference type="ARBA" id="ARBA00022763"/>
    </source>
</evidence>
<dbReference type="GO" id="GO:0071006">
    <property type="term" value="C:U2-type catalytic step 1 spliceosome"/>
    <property type="evidence" value="ECO:0007669"/>
    <property type="project" value="TreeGrafter"/>
</dbReference>
<comment type="function">
    <text evidence="14">Ubiquitin-protein ligase which is mainly involved pre-mRNA splicing and DNA repair. Required for pre-mRNA splicing as component of the spliceosome.</text>
</comment>
<reference evidence="17" key="2">
    <citation type="submission" date="2014-06" db="EMBL/GenBank/DDBJ databases">
        <title>The complete genome of Blastobotrys (Arxula) adeninivorans LS3 - a yeast of biotechnological interest.</title>
        <authorList>
            <person name="Kunze G."/>
            <person name="Gaillardin C."/>
            <person name="Czernicka M."/>
            <person name="Durrens P."/>
            <person name="Martin T."/>
            <person name="Boer E."/>
            <person name="Gabaldon T."/>
            <person name="Cruz J."/>
            <person name="Talla E."/>
            <person name="Marck C."/>
            <person name="Goffeau A."/>
            <person name="Barbe V."/>
            <person name="Baret P."/>
            <person name="Baronian K."/>
            <person name="Beier S."/>
            <person name="Bleykasten C."/>
            <person name="Bode R."/>
            <person name="Casaregola S."/>
            <person name="Despons L."/>
            <person name="Fairhead C."/>
            <person name="Giersberg M."/>
            <person name="Gierski P."/>
            <person name="Hahnel U."/>
            <person name="Hartmann A."/>
            <person name="Jankowska D."/>
            <person name="Jubin C."/>
            <person name="Jung P."/>
            <person name="Lafontaine I."/>
            <person name="Leh-Louis V."/>
            <person name="Lemaire M."/>
            <person name="Marcet-Houben M."/>
            <person name="Mascher M."/>
            <person name="Morel G."/>
            <person name="Richard G.-F."/>
            <person name="Riechen J."/>
            <person name="Sacerdot C."/>
            <person name="Sarkar A."/>
            <person name="Savel G."/>
            <person name="Schacherer J."/>
            <person name="Sherman D."/>
            <person name="Straub M.-L."/>
            <person name="Stein N."/>
            <person name="Thierry A."/>
            <person name="Trautwein-Schult A."/>
            <person name="Westhof E."/>
            <person name="Worch S."/>
            <person name="Dujon B."/>
            <person name="Souciet J.-L."/>
            <person name="Wincker P."/>
            <person name="Scholz U."/>
            <person name="Neuveglise N."/>
        </authorList>
    </citation>
    <scope>NUCLEOTIDE SEQUENCE</scope>
    <source>
        <strain evidence="17">LS3</strain>
    </source>
</reference>
<dbReference type="SUPFAM" id="SSF50978">
    <property type="entry name" value="WD40 repeat-like"/>
    <property type="match status" value="1"/>
</dbReference>
<dbReference type="UniPathway" id="UPA00143"/>
<evidence type="ECO:0000256" key="6">
    <source>
        <dbReference type="ARBA" id="ARBA00022679"/>
    </source>
</evidence>
<dbReference type="GO" id="GO:0070534">
    <property type="term" value="P:protein K63-linked ubiquitination"/>
    <property type="evidence" value="ECO:0007669"/>
    <property type="project" value="UniProtKB-UniRule"/>
</dbReference>
<dbReference type="InterPro" id="IPR013915">
    <property type="entry name" value="Prp19_cc"/>
</dbReference>
<dbReference type="AlphaFoldDB" id="A0A060SZT6"/>
<keyword evidence="10 14" id="KW-0833">Ubl conjugation pathway</keyword>
<evidence type="ECO:0000256" key="4">
    <source>
        <dbReference type="ARBA" id="ARBA00022574"/>
    </source>
</evidence>
<evidence type="ECO:0000256" key="15">
    <source>
        <dbReference type="SAM" id="MobiDB-lite"/>
    </source>
</evidence>
<dbReference type="InterPro" id="IPR013083">
    <property type="entry name" value="Znf_RING/FYVE/PHD"/>
</dbReference>
<feature type="domain" description="U-box" evidence="16">
    <location>
        <begin position="1"/>
        <end position="71"/>
    </location>
</feature>
<evidence type="ECO:0000256" key="11">
    <source>
        <dbReference type="ARBA" id="ARBA00023187"/>
    </source>
</evidence>
<name>A0A060SZT6_BLAAD</name>
<dbReference type="EC" id="2.3.2.27" evidence="14"/>
<keyword evidence="5 14" id="KW-0507">mRNA processing</keyword>
<keyword evidence="13 14" id="KW-0539">Nucleus</keyword>
<accession>A0A060SZT6</accession>
<proteinExistence type="inferred from homology"/>
<comment type="similarity">
    <text evidence="3 14">Belongs to the WD repeat PRP19 family.</text>
</comment>
<comment type="catalytic activity">
    <reaction evidence="14">
        <text>S-ubiquitinyl-[E2 ubiquitin-conjugating enzyme]-L-cysteine + [acceptor protein]-L-lysine = [E2 ubiquitin-conjugating enzyme]-L-cysteine + N(6)-ubiquitinyl-[acceptor protein]-L-lysine.</text>
        <dbReference type="EC" id="2.3.2.27"/>
    </reaction>
</comment>
<dbReference type="PROSITE" id="PS51698">
    <property type="entry name" value="U_BOX"/>
    <property type="match status" value="1"/>
</dbReference>
<evidence type="ECO:0000256" key="7">
    <source>
        <dbReference type="ARBA" id="ARBA00022728"/>
    </source>
</evidence>
<dbReference type="InterPro" id="IPR055340">
    <property type="entry name" value="RING-Ubox_PRP19"/>
</dbReference>
<dbReference type="EMBL" id="HG937693">
    <property type="protein sequence ID" value="CDP34385.1"/>
    <property type="molecule type" value="Genomic_DNA"/>
</dbReference>
<organism evidence="17">
    <name type="scientific">Blastobotrys adeninivorans</name>
    <name type="common">Yeast</name>
    <name type="synonym">Arxula adeninivorans</name>
    <dbReference type="NCBI Taxonomy" id="409370"/>
    <lineage>
        <taxon>Eukaryota</taxon>
        <taxon>Fungi</taxon>
        <taxon>Dikarya</taxon>
        <taxon>Ascomycota</taxon>
        <taxon>Saccharomycotina</taxon>
        <taxon>Dipodascomycetes</taxon>
        <taxon>Dipodascales</taxon>
        <taxon>Trichomonascaceae</taxon>
        <taxon>Blastobotrys</taxon>
    </lineage>
</organism>
<reference evidence="17" key="1">
    <citation type="submission" date="2014-02" db="EMBL/GenBank/DDBJ databases">
        <authorList>
            <person name="Genoscope - CEA"/>
        </authorList>
    </citation>
    <scope>NUCLEOTIDE SEQUENCE</scope>
    <source>
        <strain evidence="17">LS3</strain>
    </source>
</reference>
<dbReference type="InterPro" id="IPR001680">
    <property type="entry name" value="WD40_rpt"/>
</dbReference>
<dbReference type="Gene3D" id="3.30.40.10">
    <property type="entry name" value="Zinc/RING finger domain, C3HC4 (zinc finger)"/>
    <property type="match status" value="1"/>
</dbReference>
<dbReference type="Pfam" id="PF08606">
    <property type="entry name" value="Prp19"/>
    <property type="match status" value="1"/>
</dbReference>
<comment type="subunit">
    <text evidence="14">Homotetramer.</text>
</comment>
<dbReference type="InterPro" id="IPR003613">
    <property type="entry name" value="Ubox_domain"/>
</dbReference>
<evidence type="ECO:0000313" key="17">
    <source>
        <dbReference type="EMBL" id="CDP34385.1"/>
    </source>
</evidence>
<comment type="subcellular location">
    <subcellularLocation>
        <location evidence="1 14">Nucleus</location>
    </subcellularLocation>
</comment>
<evidence type="ECO:0000259" key="16">
    <source>
        <dbReference type="PROSITE" id="PS51698"/>
    </source>
</evidence>
<evidence type="ECO:0000256" key="13">
    <source>
        <dbReference type="ARBA" id="ARBA00023242"/>
    </source>
</evidence>
<dbReference type="InterPro" id="IPR036322">
    <property type="entry name" value="WD40_repeat_dom_sf"/>
</dbReference>